<feature type="chain" id="PRO_5015784525" description="Extracellular membrane protein CFEM domain-containing protein" evidence="2">
    <location>
        <begin position="19"/>
        <end position="181"/>
    </location>
</feature>
<name>A0A2S4Q061_9PEZI</name>
<dbReference type="AlphaFoldDB" id="A0A2S4Q061"/>
<comment type="caution">
    <text evidence="3">The sequence shown here is derived from an EMBL/GenBank/DDBJ whole genome shotgun (WGS) entry which is preliminary data.</text>
</comment>
<feature type="region of interest" description="Disordered" evidence="1">
    <location>
        <begin position="109"/>
        <end position="158"/>
    </location>
</feature>
<evidence type="ECO:0000313" key="3">
    <source>
        <dbReference type="EMBL" id="POS87668.1"/>
    </source>
</evidence>
<accession>A0A2S4Q061</accession>
<evidence type="ECO:0000256" key="1">
    <source>
        <dbReference type="SAM" id="MobiDB-lite"/>
    </source>
</evidence>
<sequence>MRSSIFLSLTSLFLAVSAVDLNSIPIPGVTELDTACAAQAVLDTCISSTTAIATSCALTDYACLCQKNSDILTCFNNCPNDPRLAGVRSTQASYCANASAYPSSTTMLPPNTVSSPIPNTSTSSSSMAMTHSSSTASPTSTGSRMNSTTSATPTETAKKSGSIKNYVSKFAILIAVIAVIF</sequence>
<feature type="signal peptide" evidence="2">
    <location>
        <begin position="1"/>
        <end position="18"/>
    </location>
</feature>
<evidence type="ECO:0008006" key="5">
    <source>
        <dbReference type="Google" id="ProtNLM"/>
    </source>
</evidence>
<proteinExistence type="predicted"/>
<reference evidence="3 4" key="1">
    <citation type="submission" date="2017-10" db="EMBL/GenBank/DDBJ databases">
        <title>Development of genomic resources for the powdery mildew, Erysiphe pulchra.</title>
        <authorList>
            <person name="Wadl P.A."/>
            <person name="Mack B.M."/>
            <person name="Moore G."/>
            <person name="Beltz S.B."/>
        </authorList>
    </citation>
    <scope>NUCLEOTIDE SEQUENCE [LARGE SCALE GENOMIC DNA]</scope>
    <source>
        <strain evidence="3">Cflorida</strain>
    </source>
</reference>
<keyword evidence="2" id="KW-0732">Signal</keyword>
<dbReference type="EMBL" id="PEDP01000087">
    <property type="protein sequence ID" value="POS87668.1"/>
    <property type="molecule type" value="Genomic_DNA"/>
</dbReference>
<feature type="compositionally biased region" description="Low complexity" evidence="1">
    <location>
        <begin position="109"/>
        <end position="143"/>
    </location>
</feature>
<gene>
    <name evidence="3" type="ORF">EPUL_001806</name>
</gene>
<evidence type="ECO:0000256" key="2">
    <source>
        <dbReference type="SAM" id="SignalP"/>
    </source>
</evidence>
<evidence type="ECO:0000313" key="4">
    <source>
        <dbReference type="Proteomes" id="UP000237438"/>
    </source>
</evidence>
<keyword evidence="4" id="KW-1185">Reference proteome</keyword>
<organism evidence="3 4">
    <name type="scientific">Erysiphe pulchra</name>
    <dbReference type="NCBI Taxonomy" id="225359"/>
    <lineage>
        <taxon>Eukaryota</taxon>
        <taxon>Fungi</taxon>
        <taxon>Dikarya</taxon>
        <taxon>Ascomycota</taxon>
        <taxon>Pezizomycotina</taxon>
        <taxon>Leotiomycetes</taxon>
        <taxon>Erysiphales</taxon>
        <taxon>Erysiphaceae</taxon>
        <taxon>Erysiphe</taxon>
    </lineage>
</organism>
<dbReference type="OrthoDB" id="2507140at2759"/>
<dbReference type="STRING" id="225359.A0A2S4Q061"/>
<protein>
    <recommendedName>
        <fullName evidence="5">Extracellular membrane protein CFEM domain-containing protein</fullName>
    </recommendedName>
</protein>
<dbReference type="Proteomes" id="UP000237438">
    <property type="component" value="Unassembled WGS sequence"/>
</dbReference>
<feature type="compositionally biased region" description="Polar residues" evidence="1">
    <location>
        <begin position="144"/>
        <end position="155"/>
    </location>
</feature>